<evidence type="ECO:0000256" key="2">
    <source>
        <dbReference type="ARBA" id="ARBA00023043"/>
    </source>
</evidence>
<dbReference type="SMART" id="SM00248">
    <property type="entry name" value="ANK"/>
    <property type="match status" value="3"/>
</dbReference>
<keyword evidence="1" id="KW-0677">Repeat</keyword>
<organism evidence="4 5">
    <name type="scientific">Ajellomyces capsulatus (strain G186AR / H82 / ATCC MYA-2454 / RMSCC 2432)</name>
    <name type="common">Darling's disease fungus</name>
    <name type="synonym">Histoplasma capsulatum</name>
    <dbReference type="NCBI Taxonomy" id="447093"/>
    <lineage>
        <taxon>Eukaryota</taxon>
        <taxon>Fungi</taxon>
        <taxon>Dikarya</taxon>
        <taxon>Ascomycota</taxon>
        <taxon>Pezizomycotina</taxon>
        <taxon>Eurotiomycetes</taxon>
        <taxon>Eurotiomycetidae</taxon>
        <taxon>Onygenales</taxon>
        <taxon>Ajellomycetaceae</taxon>
        <taxon>Histoplasma</taxon>
    </lineage>
</organism>
<sequence>MRLDNILSWRWYSLLEGAVEEGKTALAKLRLQDLAIYNLLIRNKASVTSEPGKGGKTVLQRAAAAGNIRLFKHIVQHRQADVNEPPDAFSGRTALQTAAESNSPNSFEIMRLLLSAGADCNRPPAEAAGITARSKSLQWVFRSHWLDFFARSILEWRHSNCFSLTSLGAFPYANLNYPEAAISSRNPELTKVLLGLGADANAPGTFVEDKTVMQSAIIAADFKALQLQLERGAWLPADFSILSTLQRLEQNGLYLTDESTTIANSENSYHWKSQKFTELIELVV</sequence>
<dbReference type="AlphaFoldDB" id="C0NY81"/>
<dbReference type="RefSeq" id="XP_045284230.1">
    <property type="nucleotide sequence ID" value="XM_045434924.1"/>
</dbReference>
<dbReference type="InterPro" id="IPR050745">
    <property type="entry name" value="Multifunctional_regulatory"/>
</dbReference>
<feature type="repeat" description="ANK" evidence="3">
    <location>
        <begin position="90"/>
        <end position="125"/>
    </location>
</feature>
<dbReference type="InParanoid" id="C0NY81"/>
<dbReference type="InterPro" id="IPR036770">
    <property type="entry name" value="Ankyrin_rpt-contain_sf"/>
</dbReference>
<evidence type="ECO:0000313" key="5">
    <source>
        <dbReference type="Proteomes" id="UP000001631"/>
    </source>
</evidence>
<dbReference type="VEuPathDB" id="FungiDB:I7I50_04169"/>
<dbReference type="Gene3D" id="1.25.40.20">
    <property type="entry name" value="Ankyrin repeat-containing domain"/>
    <property type="match status" value="1"/>
</dbReference>
<evidence type="ECO:0000256" key="1">
    <source>
        <dbReference type="ARBA" id="ARBA00022737"/>
    </source>
</evidence>
<dbReference type="Proteomes" id="UP000001631">
    <property type="component" value="Unassembled WGS sequence"/>
</dbReference>
<keyword evidence="2 3" id="KW-0040">ANK repeat</keyword>
<dbReference type="PROSITE" id="PS50088">
    <property type="entry name" value="ANK_REPEAT"/>
    <property type="match status" value="1"/>
</dbReference>
<protein>
    <submittedName>
        <fullName evidence="4">Uncharacterized protein</fullName>
    </submittedName>
</protein>
<dbReference type="GeneID" id="69040891"/>
<proteinExistence type="predicted"/>
<dbReference type="PANTHER" id="PTHR24189:SF50">
    <property type="entry name" value="ANKYRIN REPEAT AND SOCS BOX PROTEIN 2"/>
    <property type="match status" value="1"/>
</dbReference>
<dbReference type="SUPFAM" id="SSF48403">
    <property type="entry name" value="Ankyrin repeat"/>
    <property type="match status" value="1"/>
</dbReference>
<dbReference type="Pfam" id="PF12796">
    <property type="entry name" value="Ank_2"/>
    <property type="match status" value="1"/>
</dbReference>
<dbReference type="InterPro" id="IPR002110">
    <property type="entry name" value="Ankyrin_rpt"/>
</dbReference>
<dbReference type="STRING" id="447093.C0NY81"/>
<evidence type="ECO:0000256" key="3">
    <source>
        <dbReference type="PROSITE-ProRule" id="PRU00023"/>
    </source>
</evidence>
<dbReference type="EMBL" id="GG663376">
    <property type="protein sequence ID" value="EEH03749.1"/>
    <property type="molecule type" value="Genomic_DNA"/>
</dbReference>
<accession>C0NY81</accession>
<dbReference type="PANTHER" id="PTHR24189">
    <property type="entry name" value="MYOTROPHIN"/>
    <property type="match status" value="1"/>
</dbReference>
<reference evidence="4" key="1">
    <citation type="submission" date="2009-02" db="EMBL/GenBank/DDBJ databases">
        <title>The Genome Sequence of Ajellomyces capsulatus strain G186AR.</title>
        <authorList>
            <consortium name="The Broad Institute Genome Sequencing Platform"/>
            <person name="Champion M."/>
            <person name="Cuomo C."/>
            <person name="Ma L.-J."/>
            <person name="Henn M.R."/>
            <person name="Sil A."/>
            <person name="Goldman B."/>
            <person name="Young S.K."/>
            <person name="Kodira C.D."/>
            <person name="Zeng Q."/>
            <person name="Koehrsen M."/>
            <person name="Alvarado L."/>
            <person name="Berlin A."/>
            <person name="Borenstein D."/>
            <person name="Chen Z."/>
            <person name="Engels R."/>
            <person name="Freedman E."/>
            <person name="Gellesch M."/>
            <person name="Goldberg J."/>
            <person name="Griggs A."/>
            <person name="Gujja S."/>
            <person name="Heiman D."/>
            <person name="Hepburn T."/>
            <person name="Howarth C."/>
            <person name="Jen D."/>
            <person name="Larson L."/>
            <person name="Lewis B."/>
            <person name="Mehta T."/>
            <person name="Park D."/>
            <person name="Pearson M."/>
            <person name="Roberts A."/>
            <person name="Saif S."/>
            <person name="Shea T."/>
            <person name="Shenoy N."/>
            <person name="Sisk P."/>
            <person name="Stolte C."/>
            <person name="Sykes S."/>
            <person name="Walk T."/>
            <person name="White J."/>
            <person name="Yandava C."/>
            <person name="Klein B."/>
            <person name="McEwen J.G."/>
            <person name="Puccia R."/>
            <person name="Goldman G.H."/>
            <person name="Felipe M.S."/>
            <person name="Nino-Vega G."/>
            <person name="San-Blas G."/>
            <person name="Taylor J."/>
            <person name="Mendoza L."/>
            <person name="Galagan J."/>
            <person name="Nusbaum C."/>
            <person name="Birren B."/>
        </authorList>
    </citation>
    <scope>NUCLEOTIDE SEQUENCE</scope>
    <source>
        <strain evidence="4">G186AR</strain>
    </source>
</reference>
<gene>
    <name evidence="4" type="ORF">HCBG_07875</name>
</gene>
<keyword evidence="5" id="KW-1185">Reference proteome</keyword>
<name>C0NY81_AJECG</name>
<evidence type="ECO:0000313" key="4">
    <source>
        <dbReference type="EMBL" id="EEH03749.1"/>
    </source>
</evidence>
<dbReference type="HOGENOM" id="CLU_979917_0_0_1"/>
<dbReference type="PROSITE" id="PS50297">
    <property type="entry name" value="ANK_REP_REGION"/>
    <property type="match status" value="1"/>
</dbReference>